<dbReference type="Pfam" id="PF02852">
    <property type="entry name" value="Pyr_redox_dim"/>
    <property type="match status" value="1"/>
</dbReference>
<feature type="binding site" evidence="4">
    <location>
        <position position="296"/>
    </location>
    <ligand>
        <name>FAD</name>
        <dbReference type="ChEBI" id="CHEBI:57692"/>
    </ligand>
</feature>
<accession>A0AA45KHT3</accession>
<keyword evidence="4" id="KW-0520">NAD</keyword>
<dbReference type="RefSeq" id="WP_205872430.1">
    <property type="nucleotide sequence ID" value="NZ_CP070872.1"/>
</dbReference>
<dbReference type="PIRSF" id="PIRSF000350">
    <property type="entry name" value="Mercury_reductase_MerA"/>
    <property type="match status" value="1"/>
</dbReference>
<evidence type="ECO:0000259" key="7">
    <source>
        <dbReference type="Pfam" id="PF07992"/>
    </source>
</evidence>
<dbReference type="SUPFAM" id="SSF55424">
    <property type="entry name" value="FAD/NAD-linked reductases, dimerisation (C-terminal) domain"/>
    <property type="match status" value="1"/>
</dbReference>
<dbReference type="PANTHER" id="PTHR43014:SF5">
    <property type="entry name" value="GLUTATHIONE REDUCTASE (NADPH)"/>
    <property type="match status" value="1"/>
</dbReference>
<comment type="similarity">
    <text evidence="1">Belongs to the class-I pyridine nucleotide-disulfide oxidoreductase family.</text>
</comment>
<dbReference type="PANTHER" id="PTHR43014">
    <property type="entry name" value="MERCURIC REDUCTASE"/>
    <property type="match status" value="1"/>
</dbReference>
<feature type="binding site" evidence="4">
    <location>
        <begin position="134"/>
        <end position="136"/>
    </location>
    <ligand>
        <name>FAD</name>
        <dbReference type="ChEBI" id="CHEBI:57692"/>
    </ligand>
</feature>
<dbReference type="GO" id="GO:0016491">
    <property type="term" value="F:oxidoreductase activity"/>
    <property type="evidence" value="ECO:0007669"/>
    <property type="project" value="InterPro"/>
</dbReference>
<protein>
    <submittedName>
        <fullName evidence="8">NAD(P)/FAD-dependent oxidoreductase</fullName>
    </submittedName>
</protein>
<feature type="binding site" evidence="4">
    <location>
        <begin position="169"/>
        <end position="176"/>
    </location>
    <ligand>
        <name>NAD(+)</name>
        <dbReference type="ChEBI" id="CHEBI:57540"/>
    </ligand>
</feature>
<evidence type="ECO:0000313" key="8">
    <source>
        <dbReference type="EMBL" id="QSE77524.1"/>
    </source>
</evidence>
<feature type="domain" description="Pyridine nucleotide-disulphide oxidoreductase dimerisation" evidence="6">
    <location>
        <begin position="352"/>
        <end position="429"/>
    </location>
</feature>
<dbReference type="InterPro" id="IPR036188">
    <property type="entry name" value="FAD/NAD-bd_sf"/>
</dbReference>
<evidence type="ECO:0000256" key="1">
    <source>
        <dbReference type="ARBA" id="ARBA00007532"/>
    </source>
</evidence>
<evidence type="ECO:0000256" key="4">
    <source>
        <dbReference type="PIRSR" id="PIRSR000350-3"/>
    </source>
</evidence>
<feature type="domain" description="FAD/NAD(P)-binding" evidence="7">
    <location>
        <begin position="2"/>
        <end position="301"/>
    </location>
</feature>
<proteinExistence type="inferred from homology"/>
<dbReference type="SUPFAM" id="SSF51905">
    <property type="entry name" value="FAD/NAD(P)-binding domain"/>
    <property type="match status" value="1"/>
</dbReference>
<dbReference type="PRINTS" id="PR00411">
    <property type="entry name" value="PNDRDTASEI"/>
</dbReference>
<dbReference type="InterPro" id="IPR004099">
    <property type="entry name" value="Pyr_nucl-diS_OxRdtase_dimer"/>
</dbReference>
<evidence type="ECO:0000256" key="2">
    <source>
        <dbReference type="ARBA" id="ARBA00022630"/>
    </source>
</evidence>
<dbReference type="Gene3D" id="3.50.50.60">
    <property type="entry name" value="FAD/NAD(P)-binding domain"/>
    <property type="match status" value="1"/>
</dbReference>
<name>A0AA45KHT3_9LACT</name>
<dbReference type="KEGG" id="lti:JW886_04580"/>
<dbReference type="GO" id="GO:0000166">
    <property type="term" value="F:nucleotide binding"/>
    <property type="evidence" value="ECO:0007669"/>
    <property type="project" value="UniProtKB-KW"/>
</dbReference>
<feature type="disulfide bond" description="Redox-active" evidence="5">
    <location>
        <begin position="39"/>
        <end position="44"/>
    </location>
</feature>
<reference evidence="8 9" key="1">
    <citation type="submission" date="2021-02" db="EMBL/GenBank/DDBJ databases">
        <title>Complete genome sequence of Lactococcus lactis strain K_LL004.</title>
        <authorList>
            <person name="Kim H.B."/>
        </authorList>
    </citation>
    <scope>NUCLEOTIDE SEQUENCE [LARGE SCALE GENOMIC DNA]</scope>
    <source>
        <strain evidence="8 9">K_LL004</strain>
    </source>
</reference>
<evidence type="ECO:0000256" key="3">
    <source>
        <dbReference type="ARBA" id="ARBA00022827"/>
    </source>
</evidence>
<dbReference type="AlphaFoldDB" id="A0AA45KHT3"/>
<keyword evidence="9" id="KW-1185">Reference proteome</keyword>
<feature type="binding site" evidence="4">
    <location>
        <position position="256"/>
    </location>
    <ligand>
        <name>NAD(+)</name>
        <dbReference type="ChEBI" id="CHEBI:57540"/>
    </ligand>
</feature>
<dbReference type="InterPro" id="IPR016156">
    <property type="entry name" value="FAD/NAD-linked_Rdtase_dimer_sf"/>
</dbReference>
<dbReference type="InterPro" id="IPR001100">
    <property type="entry name" value="Pyr_nuc-diS_OxRdtase"/>
</dbReference>
<keyword evidence="2" id="KW-0285">Flavoprotein</keyword>
<evidence type="ECO:0000259" key="6">
    <source>
        <dbReference type="Pfam" id="PF02852"/>
    </source>
</evidence>
<evidence type="ECO:0000313" key="9">
    <source>
        <dbReference type="Proteomes" id="UP000663608"/>
    </source>
</evidence>
<dbReference type="Proteomes" id="UP000663608">
    <property type="component" value="Chromosome"/>
</dbReference>
<organism evidence="8 9">
    <name type="scientific">Lactococcus taiwanensis</name>
    <dbReference type="NCBI Taxonomy" id="1151742"/>
    <lineage>
        <taxon>Bacteria</taxon>
        <taxon>Bacillati</taxon>
        <taxon>Bacillota</taxon>
        <taxon>Bacilli</taxon>
        <taxon>Lactobacillales</taxon>
        <taxon>Streptococcaceae</taxon>
        <taxon>Lactococcus</taxon>
    </lineage>
</organism>
<dbReference type="Pfam" id="PF07992">
    <property type="entry name" value="Pyr_redox_2"/>
    <property type="match status" value="1"/>
</dbReference>
<dbReference type="PRINTS" id="PR00368">
    <property type="entry name" value="FADPNR"/>
</dbReference>
<dbReference type="InterPro" id="IPR023753">
    <property type="entry name" value="FAD/NAD-binding_dom"/>
</dbReference>
<sequence length="435" mass="47591">MFDLLIIGAGPGGIALAHHLNQAGKKVAIVENDKWGGTCPNYGCDPTKMMMAVVEAKKHAEWLQGQGIVGEPSVKWEEMRARKLNLTDPYEKEMLKGLEKAGVTTIYGTASFNRNGDVVINEKTYQAKQYVIATGSRPKNLAIKGSEFLKTSNDFLALPHLPSHMTFLGMGPVSLELAQLAHAAGTEVTIISRHEAKIGHFDQEIGDVFIASLKSEGIEFIENVSINQVVQKDEGYQITDSKGFELETGLVVLGIGRGANLKDLALENVEVAVNAHGIEVDEFLRTTHPKIYALGDVLSKTEGHLTPVSSFESAYLARLLTGKEEKAITYPVIPSLIFGPTKLAQVGRVSGEDIKVKMLDLTSWYTYKRINAPFAKIKIAVNDRNELVGASTVSPLADEVINLLTVMIQQKISQAQAERMILGYPTVASDLEYYY</sequence>
<feature type="binding site" evidence="4">
    <location>
        <position position="48"/>
    </location>
    <ligand>
        <name>FAD</name>
        <dbReference type="ChEBI" id="CHEBI:57692"/>
    </ligand>
</feature>
<dbReference type="EMBL" id="CP070872">
    <property type="protein sequence ID" value="QSE77524.1"/>
    <property type="molecule type" value="Genomic_DNA"/>
</dbReference>
<keyword evidence="3 4" id="KW-0274">FAD</keyword>
<evidence type="ECO:0000256" key="5">
    <source>
        <dbReference type="PIRSR" id="PIRSR000350-4"/>
    </source>
</evidence>
<comment type="cofactor">
    <cofactor evidence="4">
        <name>FAD</name>
        <dbReference type="ChEBI" id="CHEBI:57692"/>
    </cofactor>
    <text evidence="4">Binds 1 FAD per subunit.</text>
</comment>
<gene>
    <name evidence="8" type="ORF">JW886_04580</name>
</gene>
<keyword evidence="4" id="KW-0547">Nucleotide-binding</keyword>